<dbReference type="Pfam" id="PF13966">
    <property type="entry name" value="zf-RVT"/>
    <property type="match status" value="1"/>
</dbReference>
<reference evidence="14 15" key="1">
    <citation type="journal article" date="2016" name="G3 (Bethesda)">
        <title>First Draft Assembly and Annotation of the Genome of a California Endemic Oak Quercus lobata Nee (Fagaceae).</title>
        <authorList>
            <person name="Sork V.L."/>
            <person name="Fitz-Gibbon S.T."/>
            <person name="Puiu D."/>
            <person name="Crepeau M."/>
            <person name="Gugger P.F."/>
            <person name="Sherman R."/>
            <person name="Stevens K."/>
            <person name="Langley C.H."/>
            <person name="Pellegrini M."/>
            <person name="Salzberg S.L."/>
        </authorList>
    </citation>
    <scope>NUCLEOTIDE SEQUENCE [LARGE SCALE GENOMIC DNA]</scope>
    <source>
        <strain evidence="14 15">cv. SW786</strain>
    </source>
</reference>
<feature type="domain" description="3-hydroxyisobutyrate dehydrogenase-like NAD-binding" evidence="13">
    <location>
        <begin position="550"/>
        <end position="672"/>
    </location>
</feature>
<evidence type="ECO:0000313" key="14">
    <source>
        <dbReference type="EnsemblPlants" id="QL05p062602:mrna"/>
    </source>
</evidence>
<dbReference type="InterPro" id="IPR008927">
    <property type="entry name" value="6-PGluconate_DH-like_C_sf"/>
</dbReference>
<comment type="catalytic activity">
    <reaction evidence="10">
        <text>3-hydroxy-2-methylpropanoate + NAD(+) = 2-methyl-3-oxopropanoate + NADH + H(+)</text>
        <dbReference type="Rhea" id="RHEA:17681"/>
        <dbReference type="ChEBI" id="CHEBI:11805"/>
        <dbReference type="ChEBI" id="CHEBI:15378"/>
        <dbReference type="ChEBI" id="CHEBI:57540"/>
        <dbReference type="ChEBI" id="CHEBI:57700"/>
        <dbReference type="ChEBI" id="CHEBI:57945"/>
        <dbReference type="EC" id="1.1.1.31"/>
    </reaction>
</comment>
<sequence>MMSMAICRVRAALLSLSNHKSSLISSSSSSSSIRSFSSSQFESVGFIGLGNMGSRMVNNLLKAGYNVTVHDINCNAMKKFSVMGVPTKETPFEVAEASDVVITMLPSSSHVFDVFTGPKGLLQGGNPLRPWLLIDSSTIDPQTSRKLSVTVSKCNLKGKKDNLVIPVMLDAPVSGGVLAAEAGTLTFMVGGSEEAFLAAKPLFLSMGKNTIYCGKAGNGSIWVYDLLCVMVHGCGLWRSIRKGWEVFSKFFRFEIGVGDRVKFWTDQWCGDSPLHLSFPVVYGIVTNREASVASSLERLGTESRRSWKVPFLRDPNDWEMGEVDDFLHTLDSCLPHSEQGDRMIWKLSKKGDFNIRSFYDKLRSPSPFTFPWKGIWKVKAPTHVSFFVWTAAWEKILTGDTLRRRGFELVDWCIMCRCNGETVNHLLLHCEKAYKLWSLIFRSFGISWVLPGSVADTLFSWWNWFGKHSSSIWNLALLCLMWCIWRERNWRTFEDRDKSDDQLLAYFCGSLFDWSRAWGLTSSDSLPLYSLVQSNIICLLLFNNNTTLIAAKICNNLAMAISMLGVSEALALGQSLGISASTLTKVFNSSSARCWSSDSYNPVPGVMEGAPSSRNYDGGFASKLMAKDLILAAESAKDIGQKCPLTSHALEIYTELCKDGNETRDFSCVFRHYYSGMDEL</sequence>
<evidence type="ECO:0000259" key="13">
    <source>
        <dbReference type="Pfam" id="PF14833"/>
    </source>
</evidence>
<dbReference type="GO" id="GO:0051287">
    <property type="term" value="F:NAD binding"/>
    <property type="evidence" value="ECO:0007669"/>
    <property type="project" value="InterPro"/>
</dbReference>
<dbReference type="GO" id="GO:0050661">
    <property type="term" value="F:NADP binding"/>
    <property type="evidence" value="ECO:0007669"/>
    <property type="project" value="InterPro"/>
</dbReference>
<dbReference type="InterPro" id="IPR036291">
    <property type="entry name" value="NAD(P)-bd_dom_sf"/>
</dbReference>
<dbReference type="InterPro" id="IPR013328">
    <property type="entry name" value="6PGD_dom2"/>
</dbReference>
<evidence type="ECO:0000256" key="3">
    <source>
        <dbReference type="ARBA" id="ARBA00006013"/>
    </source>
</evidence>
<evidence type="ECO:0000256" key="7">
    <source>
        <dbReference type="ARBA" id="ARBA00023002"/>
    </source>
</evidence>
<dbReference type="PANTHER" id="PTHR22981:SF7">
    <property type="entry name" value="3-HYDROXYISOBUTYRATE DEHYDROGENASE, MITOCHONDRIAL"/>
    <property type="match status" value="1"/>
</dbReference>
<evidence type="ECO:0000256" key="5">
    <source>
        <dbReference type="ARBA" id="ARBA00022456"/>
    </source>
</evidence>
<keyword evidence="8" id="KW-0520">NAD</keyword>
<comment type="pathway">
    <text evidence="2">Amino-acid degradation; L-valine degradation.</text>
</comment>
<dbReference type="EC" id="1.1.1.31" evidence="4"/>
<evidence type="ECO:0000256" key="10">
    <source>
        <dbReference type="ARBA" id="ARBA00049197"/>
    </source>
</evidence>
<dbReference type="PANTHER" id="PTHR22981">
    <property type="entry name" value="3-HYDROXYISOBUTYRATE DEHYDROGENASE-RELATED"/>
    <property type="match status" value="1"/>
</dbReference>
<evidence type="ECO:0000259" key="11">
    <source>
        <dbReference type="Pfam" id="PF03446"/>
    </source>
</evidence>
<dbReference type="EnsemblPlants" id="QL05p062602:mrna">
    <property type="protein sequence ID" value="QL05p062602:mrna"/>
    <property type="gene ID" value="QL05p062602"/>
</dbReference>
<feature type="domain" description="Reverse transcriptase zinc-binding" evidence="12">
    <location>
        <begin position="353"/>
        <end position="437"/>
    </location>
</feature>
<dbReference type="GO" id="GO:0005739">
    <property type="term" value="C:mitochondrion"/>
    <property type="evidence" value="ECO:0007669"/>
    <property type="project" value="UniProtKB-SubCell"/>
</dbReference>
<dbReference type="FunFam" id="3.40.50.720:FF:000119">
    <property type="entry name" value="3-hydroxyisobutyrate dehydrogenase"/>
    <property type="match status" value="1"/>
</dbReference>
<keyword evidence="15" id="KW-1185">Reference proteome</keyword>
<dbReference type="InterPro" id="IPR026960">
    <property type="entry name" value="RVT-Znf"/>
</dbReference>
<keyword evidence="5" id="KW-0101">Branched-chain amino acid catabolism</keyword>
<keyword evidence="6" id="KW-0809">Transit peptide</keyword>
<comment type="similarity">
    <text evidence="3">Belongs to the HIBADH-related family. 3-hydroxyisobutyrate dehydrogenase subfamily.</text>
</comment>
<evidence type="ECO:0000256" key="2">
    <source>
        <dbReference type="ARBA" id="ARBA00005109"/>
    </source>
</evidence>
<dbReference type="Gene3D" id="3.40.50.720">
    <property type="entry name" value="NAD(P)-binding Rossmann-like Domain"/>
    <property type="match status" value="1"/>
</dbReference>
<evidence type="ECO:0000256" key="4">
    <source>
        <dbReference type="ARBA" id="ARBA00012991"/>
    </source>
</evidence>
<dbReference type="GO" id="GO:0008442">
    <property type="term" value="F:3-hydroxyisobutyrate dehydrogenase activity"/>
    <property type="evidence" value="ECO:0007669"/>
    <property type="project" value="UniProtKB-EC"/>
</dbReference>
<dbReference type="Pfam" id="PF14833">
    <property type="entry name" value="NAD_binding_11"/>
    <property type="match status" value="1"/>
</dbReference>
<dbReference type="Gramene" id="QL05p062602:mrna">
    <property type="protein sequence ID" value="QL05p062602:mrna"/>
    <property type="gene ID" value="QL05p062602"/>
</dbReference>
<evidence type="ECO:0000313" key="15">
    <source>
        <dbReference type="Proteomes" id="UP000594261"/>
    </source>
</evidence>
<dbReference type="Gene3D" id="1.10.1040.10">
    <property type="entry name" value="N-(1-d-carboxylethyl)-l-norvaline Dehydrogenase, domain 2"/>
    <property type="match status" value="1"/>
</dbReference>
<dbReference type="SUPFAM" id="SSF48179">
    <property type="entry name" value="6-phosphogluconate dehydrogenase C-terminal domain-like"/>
    <property type="match status" value="1"/>
</dbReference>
<dbReference type="InParanoid" id="A0A7N2LSU9"/>
<reference evidence="14" key="2">
    <citation type="submission" date="2021-01" db="UniProtKB">
        <authorList>
            <consortium name="EnsemblPlants"/>
        </authorList>
    </citation>
    <scope>IDENTIFICATION</scope>
</reference>
<dbReference type="SUPFAM" id="SSF51735">
    <property type="entry name" value="NAD(P)-binding Rossmann-fold domains"/>
    <property type="match status" value="1"/>
</dbReference>
<dbReference type="Pfam" id="PF03446">
    <property type="entry name" value="NAD_binding_2"/>
    <property type="match status" value="1"/>
</dbReference>
<evidence type="ECO:0000256" key="8">
    <source>
        <dbReference type="ARBA" id="ARBA00023027"/>
    </source>
</evidence>
<evidence type="ECO:0000256" key="9">
    <source>
        <dbReference type="ARBA" id="ARBA00023128"/>
    </source>
</evidence>
<accession>A0A7N2LSU9</accession>
<dbReference type="InterPro" id="IPR029154">
    <property type="entry name" value="HIBADH-like_NADP-bd"/>
</dbReference>
<protein>
    <recommendedName>
        <fullName evidence="4">3-hydroxyisobutyrate dehydrogenase</fullName>
        <ecNumber evidence="4">1.1.1.31</ecNumber>
    </recommendedName>
</protein>
<dbReference type="InterPro" id="IPR006115">
    <property type="entry name" value="6PGDH_NADP-bd"/>
</dbReference>
<dbReference type="EMBL" id="LRBV02000005">
    <property type="status" value="NOT_ANNOTATED_CDS"/>
    <property type="molecule type" value="Genomic_DNA"/>
</dbReference>
<dbReference type="FunFam" id="1.10.1040.10:FF:000006">
    <property type="entry name" value="3-hydroxyisobutyrate dehydrogenase"/>
    <property type="match status" value="1"/>
</dbReference>
<dbReference type="GO" id="GO:0006574">
    <property type="term" value="P:L-valine catabolic process"/>
    <property type="evidence" value="ECO:0007669"/>
    <property type="project" value="TreeGrafter"/>
</dbReference>
<comment type="subcellular location">
    <subcellularLocation>
        <location evidence="1">Mitochondrion</location>
    </subcellularLocation>
</comment>
<name>A0A7N2LSU9_QUELO</name>
<proteinExistence type="inferred from homology"/>
<feature type="domain" description="6-phosphogluconate dehydrogenase NADP-binding" evidence="11">
    <location>
        <begin position="44"/>
        <end position="214"/>
    </location>
</feature>
<dbReference type="InterPro" id="IPR002204">
    <property type="entry name" value="3-OH-isobutyrate_DH-rel_CS"/>
</dbReference>
<organism evidence="14 15">
    <name type="scientific">Quercus lobata</name>
    <name type="common">Valley oak</name>
    <dbReference type="NCBI Taxonomy" id="97700"/>
    <lineage>
        <taxon>Eukaryota</taxon>
        <taxon>Viridiplantae</taxon>
        <taxon>Streptophyta</taxon>
        <taxon>Embryophyta</taxon>
        <taxon>Tracheophyta</taxon>
        <taxon>Spermatophyta</taxon>
        <taxon>Magnoliopsida</taxon>
        <taxon>eudicotyledons</taxon>
        <taxon>Gunneridae</taxon>
        <taxon>Pentapetalae</taxon>
        <taxon>rosids</taxon>
        <taxon>fabids</taxon>
        <taxon>Fagales</taxon>
        <taxon>Fagaceae</taxon>
        <taxon>Quercus</taxon>
    </lineage>
</organism>
<keyword evidence="7" id="KW-0560">Oxidoreductase</keyword>
<evidence type="ECO:0000256" key="6">
    <source>
        <dbReference type="ARBA" id="ARBA00022946"/>
    </source>
</evidence>
<evidence type="ECO:0000259" key="12">
    <source>
        <dbReference type="Pfam" id="PF13966"/>
    </source>
</evidence>
<dbReference type="FunCoup" id="A0A7N2LSU9">
    <property type="interactions" value="2045"/>
</dbReference>
<dbReference type="AlphaFoldDB" id="A0A7N2LSU9"/>
<dbReference type="Proteomes" id="UP000594261">
    <property type="component" value="Chromosome 5"/>
</dbReference>
<keyword evidence="9" id="KW-0496">Mitochondrion</keyword>
<evidence type="ECO:0000256" key="1">
    <source>
        <dbReference type="ARBA" id="ARBA00004173"/>
    </source>
</evidence>
<dbReference type="PROSITE" id="PS00895">
    <property type="entry name" value="3_HYDROXYISOBUT_DH"/>
    <property type="match status" value="1"/>
</dbReference>